<dbReference type="HAMAP" id="MF_01904">
    <property type="entry name" value="PEPcase_type2"/>
    <property type="match status" value="1"/>
</dbReference>
<dbReference type="SUPFAM" id="SSF51621">
    <property type="entry name" value="Phosphoenolpyruvate/pyruvate domain"/>
    <property type="match status" value="1"/>
</dbReference>
<dbReference type="AlphaFoldDB" id="A0A7U4TH91"/>
<feature type="compositionally biased region" description="Polar residues" evidence="5">
    <location>
        <begin position="9"/>
        <end position="20"/>
    </location>
</feature>
<dbReference type="Proteomes" id="UP000070560">
    <property type="component" value="Chromosome"/>
</dbReference>
<keyword evidence="2 6" id="KW-0456">Lyase</keyword>
<protein>
    <recommendedName>
        <fullName evidence="4">Phosphoenolpyruvate carboxylase</fullName>
        <ecNumber evidence="4">4.1.1.31</ecNumber>
    </recommendedName>
</protein>
<feature type="region of interest" description="Disordered" evidence="5">
    <location>
        <begin position="1"/>
        <end position="20"/>
    </location>
</feature>
<evidence type="ECO:0000256" key="5">
    <source>
        <dbReference type="SAM" id="MobiDB-lite"/>
    </source>
</evidence>
<keyword evidence="1" id="KW-0460">Magnesium</keyword>
<dbReference type="RefSeq" id="WP_245670003.1">
    <property type="nucleotide sequence ID" value="NZ_CP013015.1"/>
</dbReference>
<evidence type="ECO:0000256" key="1">
    <source>
        <dbReference type="ARBA" id="ARBA00022842"/>
    </source>
</evidence>
<proteinExistence type="inferred from homology"/>
<dbReference type="NCBIfam" id="TIGR02751">
    <property type="entry name" value="PEPCase_arch"/>
    <property type="match status" value="1"/>
</dbReference>
<dbReference type="InterPro" id="IPR007566">
    <property type="entry name" value="PEP_COase_arc-type"/>
</dbReference>
<evidence type="ECO:0000256" key="3">
    <source>
        <dbReference type="ARBA" id="ARBA00023300"/>
    </source>
</evidence>
<reference evidence="6 7" key="1">
    <citation type="submission" date="2015-10" db="EMBL/GenBank/DDBJ databases">
        <title>Candidatus Desulfofervidus auxilii, a hydrogenotrophic sulfate-reducing bacterium involved in the thermophilic anaerobic oxidation of methane.</title>
        <authorList>
            <person name="Krukenberg V."/>
            <person name="Richter M."/>
            <person name="Wegener G."/>
        </authorList>
    </citation>
    <scope>NUCLEOTIDE SEQUENCE [LARGE SCALE GENOMIC DNA]</scope>
    <source>
        <strain evidence="6 7">HS1</strain>
    </source>
</reference>
<dbReference type="EMBL" id="CP013015">
    <property type="protein sequence ID" value="AMM39978.1"/>
    <property type="molecule type" value="Genomic_DNA"/>
</dbReference>
<keyword evidence="6" id="KW-0670">Pyruvate</keyword>
<dbReference type="GO" id="GO:0008964">
    <property type="term" value="F:phosphoenolpyruvate carboxylase activity"/>
    <property type="evidence" value="ECO:0007669"/>
    <property type="project" value="UniProtKB-UniRule"/>
</dbReference>
<sequence>MLPKIPRVMSTQHPDNVTPPFFTQSSEMGGEDEIQEAYYAFSHLDCDEQMWDCEGKEVDIYVVRKLLARYERFFKKHPLGKEIFITLRIPNPTVEKEEAKIIFETLESIPRSYDTAKLFYKKDIPPIFEVILPMTTSSQCLNRIYYYYKEFVAGKQNLTLSPGDITIADWIGKFYPQTINVIPLFEDKQYLLEAHHILSEYLKDKKFPYHRVFLARSDPALNYGMISAVLLIKISLQRLRKLSERLEKPIYPILGVGTVPFRGNFRPDNVRNLCFEFPDVQTFTVQSAFKYDFPVQEVISAIQKLKQTPRLHGWVVDEEKCLKIIDKVSMAYAKQVEALAPLINKVARYVPKRRRRKLHIGLFGYSRKLGGIILPRAIGFCAACYSLGLPPEILGFHALDDKDIVFLKDVYVDFEQSMGNALKFFNEKVLDILPKDTSKSVKTTWEKLCELFSFEIDLEHKQITSHIINDLKFEHYEIISSLVTEAAHIRNFLG</sequence>
<keyword evidence="7" id="KW-1185">Reference proteome</keyword>
<dbReference type="GO" id="GO:0006099">
    <property type="term" value="P:tricarboxylic acid cycle"/>
    <property type="evidence" value="ECO:0007669"/>
    <property type="project" value="InterPro"/>
</dbReference>
<keyword evidence="3" id="KW-0120">Carbon dioxide fixation</keyword>
<evidence type="ECO:0000313" key="6">
    <source>
        <dbReference type="EMBL" id="AMM39978.1"/>
    </source>
</evidence>
<evidence type="ECO:0000256" key="4">
    <source>
        <dbReference type="NCBIfam" id="TIGR02751"/>
    </source>
</evidence>
<name>A0A7U4TH91_DESA2</name>
<dbReference type="PIRSF" id="PIRSF006677">
    <property type="entry name" value="UCP006677"/>
    <property type="match status" value="1"/>
</dbReference>
<accession>A0A7U4TH91</accession>
<dbReference type="EC" id="4.1.1.31" evidence="4"/>
<gene>
    <name evidence="6" type="ORF">HS1_000172</name>
</gene>
<evidence type="ECO:0000313" key="7">
    <source>
        <dbReference type="Proteomes" id="UP000070560"/>
    </source>
</evidence>
<dbReference type="Pfam" id="PF14010">
    <property type="entry name" value="PEPcase_2"/>
    <property type="match status" value="1"/>
</dbReference>
<evidence type="ECO:0000256" key="2">
    <source>
        <dbReference type="ARBA" id="ARBA00023239"/>
    </source>
</evidence>
<dbReference type="GO" id="GO:0015977">
    <property type="term" value="P:carbon fixation"/>
    <property type="evidence" value="ECO:0007669"/>
    <property type="project" value="UniProtKB-KW"/>
</dbReference>
<dbReference type="KEGG" id="daw:HS1_000172"/>
<dbReference type="InterPro" id="IPR015813">
    <property type="entry name" value="Pyrv/PenolPyrv_kinase-like_dom"/>
</dbReference>
<organism evidence="6 7">
    <name type="scientific">Desulfofervidus auxilii</name>
    <dbReference type="NCBI Taxonomy" id="1621989"/>
    <lineage>
        <taxon>Bacteria</taxon>
        <taxon>Pseudomonadati</taxon>
        <taxon>Thermodesulfobacteriota</taxon>
        <taxon>Candidatus Desulfofervidia</taxon>
        <taxon>Candidatus Desulfofervidales</taxon>
        <taxon>Candidatus Desulfofervidaceae</taxon>
        <taxon>Candidatus Desulfofervidus</taxon>
    </lineage>
</organism>